<protein>
    <submittedName>
        <fullName evidence="1">Uncharacterized protein</fullName>
    </submittedName>
</protein>
<keyword evidence="2" id="KW-1185">Reference proteome</keyword>
<sequence length="114" mass="12764">MRGSVCLPCVDWLDVVRGDWPQAPVGPPVSQQCHSGCGKGLGYGQAARDGASVRDSNLCSPWCSHLLTCFFRYSFLVQRRERLDMASFVKLGRTGALSYWGERERLRRVTLITL</sequence>
<dbReference type="AlphaFoldDB" id="A0A5B7FQX1"/>
<organism evidence="1 2">
    <name type="scientific">Portunus trituberculatus</name>
    <name type="common">Swimming crab</name>
    <name type="synonym">Neptunus trituberculatus</name>
    <dbReference type="NCBI Taxonomy" id="210409"/>
    <lineage>
        <taxon>Eukaryota</taxon>
        <taxon>Metazoa</taxon>
        <taxon>Ecdysozoa</taxon>
        <taxon>Arthropoda</taxon>
        <taxon>Crustacea</taxon>
        <taxon>Multicrustacea</taxon>
        <taxon>Malacostraca</taxon>
        <taxon>Eumalacostraca</taxon>
        <taxon>Eucarida</taxon>
        <taxon>Decapoda</taxon>
        <taxon>Pleocyemata</taxon>
        <taxon>Brachyura</taxon>
        <taxon>Eubrachyura</taxon>
        <taxon>Portunoidea</taxon>
        <taxon>Portunidae</taxon>
        <taxon>Portuninae</taxon>
        <taxon>Portunus</taxon>
    </lineage>
</organism>
<proteinExistence type="predicted"/>
<evidence type="ECO:0000313" key="1">
    <source>
        <dbReference type="EMBL" id="MPC49871.1"/>
    </source>
</evidence>
<dbReference type="Proteomes" id="UP000324222">
    <property type="component" value="Unassembled WGS sequence"/>
</dbReference>
<evidence type="ECO:0000313" key="2">
    <source>
        <dbReference type="Proteomes" id="UP000324222"/>
    </source>
</evidence>
<name>A0A5B7FQX1_PORTR</name>
<reference evidence="1 2" key="1">
    <citation type="submission" date="2019-05" db="EMBL/GenBank/DDBJ databases">
        <title>Another draft genome of Portunus trituberculatus and its Hox gene families provides insights of decapod evolution.</title>
        <authorList>
            <person name="Jeong J.-H."/>
            <person name="Song I."/>
            <person name="Kim S."/>
            <person name="Choi T."/>
            <person name="Kim D."/>
            <person name="Ryu S."/>
            <person name="Kim W."/>
        </authorList>
    </citation>
    <scope>NUCLEOTIDE SEQUENCE [LARGE SCALE GENOMIC DNA]</scope>
    <source>
        <tissue evidence="1">Muscle</tissue>
    </source>
</reference>
<comment type="caution">
    <text evidence="1">The sequence shown here is derived from an EMBL/GenBank/DDBJ whole genome shotgun (WGS) entry which is preliminary data.</text>
</comment>
<gene>
    <name evidence="1" type="ORF">E2C01_043686</name>
</gene>
<accession>A0A5B7FQX1</accession>
<dbReference type="EMBL" id="VSRR010009151">
    <property type="protein sequence ID" value="MPC49871.1"/>
    <property type="molecule type" value="Genomic_DNA"/>
</dbReference>